<proteinExistence type="predicted"/>
<keyword evidence="2" id="KW-1185">Reference proteome</keyword>
<organism evidence="1 2">
    <name type="scientific">Streptomyces filamentosus</name>
    <name type="common">Streptomyces roseosporus</name>
    <dbReference type="NCBI Taxonomy" id="67294"/>
    <lineage>
        <taxon>Bacteria</taxon>
        <taxon>Bacillati</taxon>
        <taxon>Actinomycetota</taxon>
        <taxon>Actinomycetes</taxon>
        <taxon>Kitasatosporales</taxon>
        <taxon>Streptomycetaceae</taxon>
        <taxon>Streptomyces</taxon>
    </lineage>
</organism>
<dbReference type="AlphaFoldDB" id="A0A919BTS2"/>
<dbReference type="EMBL" id="BNBE01000002">
    <property type="protein sequence ID" value="GHG13301.1"/>
    <property type="molecule type" value="Genomic_DNA"/>
</dbReference>
<evidence type="ECO:0000313" key="1">
    <source>
        <dbReference type="EMBL" id="GHG13301.1"/>
    </source>
</evidence>
<sequence length="109" mass="11665">MTERTGLACADVTWAGHTFVRLATKRPQYTSDGIKALEEARAAWPRGARRGSVEVLTASARIHLASGDFDQVARHAADAVRIATDTDSSRNLTAAFAVQSAITTRPQGL</sequence>
<dbReference type="Proteomes" id="UP000632849">
    <property type="component" value="Unassembled WGS sequence"/>
</dbReference>
<evidence type="ECO:0000313" key="2">
    <source>
        <dbReference type="Proteomes" id="UP000632849"/>
    </source>
</evidence>
<reference evidence="1" key="1">
    <citation type="journal article" date="2014" name="Int. J. Syst. Evol. Microbiol.">
        <title>Complete genome sequence of Corynebacterium casei LMG S-19264T (=DSM 44701T), isolated from a smear-ripened cheese.</title>
        <authorList>
            <consortium name="US DOE Joint Genome Institute (JGI-PGF)"/>
            <person name="Walter F."/>
            <person name="Albersmeier A."/>
            <person name="Kalinowski J."/>
            <person name="Ruckert C."/>
        </authorList>
    </citation>
    <scope>NUCLEOTIDE SEQUENCE</scope>
    <source>
        <strain evidence="1">JCM 4122</strain>
    </source>
</reference>
<accession>A0A919BTS2</accession>
<name>A0A919BTS2_STRFL</name>
<comment type="caution">
    <text evidence="1">The sequence shown here is derived from an EMBL/GenBank/DDBJ whole genome shotgun (WGS) entry which is preliminary data.</text>
</comment>
<protein>
    <submittedName>
        <fullName evidence="1">Uncharacterized protein</fullName>
    </submittedName>
</protein>
<gene>
    <name evidence="1" type="ORF">GCM10017667_53890</name>
</gene>
<reference evidence="1" key="2">
    <citation type="submission" date="2020-09" db="EMBL/GenBank/DDBJ databases">
        <authorList>
            <person name="Sun Q."/>
            <person name="Ohkuma M."/>
        </authorList>
    </citation>
    <scope>NUCLEOTIDE SEQUENCE</scope>
    <source>
        <strain evidence="1">JCM 4122</strain>
    </source>
</reference>
<dbReference type="RefSeq" id="WP_190043280.1">
    <property type="nucleotide sequence ID" value="NZ_BNBE01000002.1"/>
</dbReference>